<proteinExistence type="predicted"/>
<accession>A0A8T0ILU5</accession>
<gene>
    <name evidence="2" type="ORF">KC19_3G231400</name>
</gene>
<sequence length="60" mass="6843">MAAKLFLFAGDLLLHQILMPSAHFGSSLQERKKCHSVSEHLVTRIDNFLIFLNMFKAQTP</sequence>
<feature type="chain" id="PRO_5035714862" evidence="1">
    <location>
        <begin position="23"/>
        <end position="60"/>
    </location>
</feature>
<organism evidence="2 3">
    <name type="scientific">Ceratodon purpureus</name>
    <name type="common">Fire moss</name>
    <name type="synonym">Dicranum purpureum</name>
    <dbReference type="NCBI Taxonomy" id="3225"/>
    <lineage>
        <taxon>Eukaryota</taxon>
        <taxon>Viridiplantae</taxon>
        <taxon>Streptophyta</taxon>
        <taxon>Embryophyta</taxon>
        <taxon>Bryophyta</taxon>
        <taxon>Bryophytina</taxon>
        <taxon>Bryopsida</taxon>
        <taxon>Dicranidae</taxon>
        <taxon>Pseudoditrichales</taxon>
        <taxon>Ditrichaceae</taxon>
        <taxon>Ceratodon</taxon>
    </lineage>
</organism>
<name>A0A8T0ILU5_CERPU</name>
<keyword evidence="3" id="KW-1185">Reference proteome</keyword>
<keyword evidence="1" id="KW-0732">Signal</keyword>
<feature type="signal peptide" evidence="1">
    <location>
        <begin position="1"/>
        <end position="22"/>
    </location>
</feature>
<comment type="caution">
    <text evidence="2">The sequence shown here is derived from an EMBL/GenBank/DDBJ whole genome shotgun (WGS) entry which is preliminary data.</text>
</comment>
<evidence type="ECO:0000313" key="2">
    <source>
        <dbReference type="EMBL" id="KAG0584744.1"/>
    </source>
</evidence>
<protein>
    <submittedName>
        <fullName evidence="2">Uncharacterized protein</fullName>
    </submittedName>
</protein>
<dbReference type="Proteomes" id="UP000822688">
    <property type="component" value="Chromosome 3"/>
</dbReference>
<dbReference type="EMBL" id="CM026423">
    <property type="protein sequence ID" value="KAG0584744.1"/>
    <property type="molecule type" value="Genomic_DNA"/>
</dbReference>
<evidence type="ECO:0000313" key="3">
    <source>
        <dbReference type="Proteomes" id="UP000822688"/>
    </source>
</evidence>
<evidence type="ECO:0000256" key="1">
    <source>
        <dbReference type="SAM" id="SignalP"/>
    </source>
</evidence>
<dbReference type="AlphaFoldDB" id="A0A8T0ILU5"/>
<reference evidence="2" key="1">
    <citation type="submission" date="2020-06" db="EMBL/GenBank/DDBJ databases">
        <title>WGS assembly of Ceratodon purpureus strain R40.</title>
        <authorList>
            <person name="Carey S.B."/>
            <person name="Jenkins J."/>
            <person name="Shu S."/>
            <person name="Lovell J.T."/>
            <person name="Sreedasyam A."/>
            <person name="Maumus F."/>
            <person name="Tiley G.P."/>
            <person name="Fernandez-Pozo N."/>
            <person name="Barry K."/>
            <person name="Chen C."/>
            <person name="Wang M."/>
            <person name="Lipzen A."/>
            <person name="Daum C."/>
            <person name="Saski C.A."/>
            <person name="Payton A.C."/>
            <person name="Mcbreen J.C."/>
            <person name="Conrad R.E."/>
            <person name="Kollar L.M."/>
            <person name="Olsson S."/>
            <person name="Huttunen S."/>
            <person name="Landis J.B."/>
            <person name="Wickett N.J."/>
            <person name="Johnson M.G."/>
            <person name="Rensing S.A."/>
            <person name="Grimwood J."/>
            <person name="Schmutz J."/>
            <person name="Mcdaniel S.F."/>
        </authorList>
    </citation>
    <scope>NUCLEOTIDE SEQUENCE</scope>
    <source>
        <strain evidence="2">R40</strain>
    </source>
</reference>